<geneLocation type="mitochondrion" evidence="11"/>
<feature type="transmembrane region" description="Helical" evidence="8">
    <location>
        <begin position="203"/>
        <end position="224"/>
    </location>
</feature>
<evidence type="ECO:0000256" key="1">
    <source>
        <dbReference type="ARBA" id="ARBA00004141"/>
    </source>
</evidence>
<evidence type="ECO:0000256" key="4">
    <source>
        <dbReference type="ARBA" id="ARBA00022692"/>
    </source>
</evidence>
<dbReference type="GO" id="GO:0003954">
    <property type="term" value="F:NADH dehydrogenase activity"/>
    <property type="evidence" value="ECO:0007669"/>
    <property type="project" value="TreeGrafter"/>
</dbReference>
<feature type="domain" description="NADH:quinone oxidoreductase/Mrp antiporter transmembrane" evidence="9">
    <location>
        <begin position="72"/>
        <end position="349"/>
    </location>
</feature>
<feature type="transmembrane region" description="Helical" evidence="8">
    <location>
        <begin position="53"/>
        <end position="70"/>
    </location>
</feature>
<keyword evidence="8" id="KW-0830">Ubiquinone</keyword>
<dbReference type="InterPro" id="IPR003945">
    <property type="entry name" value="NU5C-like"/>
</dbReference>
<dbReference type="EC" id="7.1.1.2" evidence="2 8"/>
<evidence type="ECO:0000313" key="11">
    <source>
        <dbReference type="EMBL" id="QLY89841.1"/>
    </source>
</evidence>
<feature type="transmembrane region" description="Helical" evidence="8">
    <location>
        <begin position="336"/>
        <end position="357"/>
    </location>
</feature>
<comment type="similarity">
    <text evidence="8">Belongs to the complex I subunit 5 family.</text>
</comment>
<reference evidence="11" key="1">
    <citation type="submission" date="2020-06" db="EMBL/GenBank/DDBJ databases">
        <title>DNAmark Project.</title>
        <authorList>
            <person name="Leerhoei F."/>
        </authorList>
    </citation>
    <scope>NUCLEOTIDE SEQUENCE</scope>
    <source>
        <strain evidence="11">DM1239</strain>
    </source>
</reference>
<dbReference type="GO" id="GO:0015990">
    <property type="term" value="P:electron transport coupled proton transport"/>
    <property type="evidence" value="ECO:0007669"/>
    <property type="project" value="TreeGrafter"/>
</dbReference>
<feature type="transmembrane region" description="Helical" evidence="8">
    <location>
        <begin position="295"/>
        <end position="316"/>
    </location>
</feature>
<keyword evidence="6 8" id="KW-0472">Membrane</keyword>
<feature type="transmembrane region" description="Helical" evidence="8">
    <location>
        <begin position="377"/>
        <end position="397"/>
    </location>
</feature>
<comment type="subcellular location">
    <subcellularLocation>
        <location evidence="1">Membrane</location>
        <topology evidence="1">Multi-pass membrane protein</topology>
    </subcellularLocation>
</comment>
<keyword evidence="8 11" id="KW-0496">Mitochondrion</keyword>
<keyword evidence="4 8" id="KW-0812">Transmembrane</keyword>
<keyword evidence="5 8" id="KW-1133">Transmembrane helix</keyword>
<feature type="transmembrane region" description="Helical" evidence="8">
    <location>
        <begin position="23"/>
        <end position="41"/>
    </location>
</feature>
<feature type="transmembrane region" description="Helical" evidence="8">
    <location>
        <begin position="117"/>
        <end position="134"/>
    </location>
</feature>
<evidence type="ECO:0000256" key="6">
    <source>
        <dbReference type="ARBA" id="ARBA00023136"/>
    </source>
</evidence>
<proteinExistence type="inferred from homology"/>
<sequence length="401" mass="44895">MVEFNVLSLFSYDLTMSILFDKVSLLFGIVVSMIASMVFLFSSNYMNEDKNMYRFNWILLSFVISMYILIFSGSLLVILIGWDGLGITSFVLIIYYEGLDALGSGFQTFMVNRIGDLLIILSFILFLFMGIFQLADTISFLITIVLSLAALTKSAQYPFSSWLPAAMAAPTPVSALVHSSTLVTAGIYLIIRMNCMTELDESVKTMLLFFGSITCFLGGGAALFEYDLKKIIALSTLSQLGLMVFTLGLGYANLALFHLFTHALFKALLFLSAGSFLMCTFSCQDIRYMGSITHTLPFCGVVLNICIMCLMGLPFLSAFYSKHAILDKFLMADVNVFSFLIMIFATLFTVMYSIRLIKCLYWKKYTVIPYVRKFNSVFVNFSMAMLSTFAICSGKLFTVEN</sequence>
<evidence type="ECO:0000256" key="2">
    <source>
        <dbReference type="ARBA" id="ARBA00012944"/>
    </source>
</evidence>
<feature type="transmembrane region" description="Helical" evidence="8">
    <location>
        <begin position="171"/>
        <end position="191"/>
    </location>
</feature>
<dbReference type="GO" id="GO:0016020">
    <property type="term" value="C:membrane"/>
    <property type="evidence" value="ECO:0007669"/>
    <property type="project" value="UniProtKB-SubCell"/>
</dbReference>
<dbReference type="Pfam" id="PF00361">
    <property type="entry name" value="Proton_antipo_M"/>
    <property type="match status" value="1"/>
</dbReference>
<evidence type="ECO:0000256" key="7">
    <source>
        <dbReference type="ARBA" id="ARBA00049551"/>
    </source>
</evidence>
<evidence type="ECO:0000256" key="8">
    <source>
        <dbReference type="RuleBase" id="RU003404"/>
    </source>
</evidence>
<evidence type="ECO:0000259" key="10">
    <source>
        <dbReference type="Pfam" id="PF00662"/>
    </source>
</evidence>
<evidence type="ECO:0000259" key="9">
    <source>
        <dbReference type="Pfam" id="PF00361"/>
    </source>
</evidence>
<gene>
    <name evidence="11" type="primary">ND5</name>
</gene>
<protein>
    <recommendedName>
        <fullName evidence="3 8">NADH-ubiquinone oxidoreductase chain 5</fullName>
        <ecNumber evidence="2 8">7.1.1.2</ecNumber>
    </recommendedName>
</protein>
<feature type="transmembrane region" description="Helical" evidence="8">
    <location>
        <begin position="76"/>
        <end position="96"/>
    </location>
</feature>
<dbReference type="AlphaFoldDB" id="A0A7D7AD59"/>
<dbReference type="GO" id="GO:0008137">
    <property type="term" value="F:NADH dehydrogenase (ubiquinone) activity"/>
    <property type="evidence" value="ECO:0007669"/>
    <property type="project" value="UniProtKB-EC"/>
</dbReference>
<evidence type="ECO:0000256" key="3">
    <source>
        <dbReference type="ARBA" id="ARBA00021096"/>
    </source>
</evidence>
<organism evidence="11">
    <name type="scientific">Bathyomphalus contortus</name>
    <dbReference type="NCBI Taxonomy" id="419017"/>
    <lineage>
        <taxon>Eukaryota</taxon>
        <taxon>Metazoa</taxon>
        <taxon>Spiralia</taxon>
        <taxon>Lophotrochozoa</taxon>
        <taxon>Mollusca</taxon>
        <taxon>Gastropoda</taxon>
        <taxon>Heterobranchia</taxon>
        <taxon>Euthyneura</taxon>
        <taxon>Panpulmonata</taxon>
        <taxon>Hygrophila</taxon>
        <taxon>Lymnaeoidea</taxon>
        <taxon>Planorbidae</taxon>
        <taxon>Bathyomphalus</taxon>
    </lineage>
</organism>
<name>A0A7D7AD59_9GAST</name>
<feature type="transmembrane region" description="Helical" evidence="8">
    <location>
        <begin position="263"/>
        <end position="283"/>
    </location>
</feature>
<comment type="catalytic activity">
    <reaction evidence="7 8">
        <text>a ubiquinone + NADH + 5 H(+)(in) = a ubiquinol + NAD(+) + 4 H(+)(out)</text>
        <dbReference type="Rhea" id="RHEA:29091"/>
        <dbReference type="Rhea" id="RHEA-COMP:9565"/>
        <dbReference type="Rhea" id="RHEA-COMP:9566"/>
        <dbReference type="ChEBI" id="CHEBI:15378"/>
        <dbReference type="ChEBI" id="CHEBI:16389"/>
        <dbReference type="ChEBI" id="CHEBI:17976"/>
        <dbReference type="ChEBI" id="CHEBI:57540"/>
        <dbReference type="ChEBI" id="CHEBI:57945"/>
        <dbReference type="EC" id="7.1.1.2"/>
    </reaction>
</comment>
<dbReference type="PANTHER" id="PTHR42829:SF2">
    <property type="entry name" value="NADH-UBIQUINONE OXIDOREDUCTASE CHAIN 5"/>
    <property type="match status" value="1"/>
</dbReference>
<feature type="domain" description="NADH-Ubiquinone oxidoreductase (complex I) chain 5 N-terminal" evidence="10">
    <location>
        <begin position="11"/>
        <end position="55"/>
    </location>
</feature>
<dbReference type="InterPro" id="IPR001750">
    <property type="entry name" value="ND/Mrp_TM"/>
</dbReference>
<dbReference type="InterPro" id="IPR001516">
    <property type="entry name" value="Proton_antipo_N"/>
</dbReference>
<accession>A0A7D7AD59</accession>
<comment type="function">
    <text evidence="8">Core subunit of the mitochondrial membrane respiratory chain NADH dehydrogenase (Complex I) which catalyzes electron transfer from NADH through the respiratory chain, using ubiquinone as an electron acceptor. Essential for the catalytic activity and assembly of complex I.</text>
</comment>
<keyword evidence="8" id="KW-0813">Transport</keyword>
<keyword evidence="8" id="KW-0520">NAD</keyword>
<dbReference type="EMBL" id="MT628573">
    <property type="protein sequence ID" value="QLY89841.1"/>
    <property type="molecule type" value="Genomic_DNA"/>
</dbReference>
<dbReference type="Pfam" id="PF00662">
    <property type="entry name" value="Proton_antipo_N"/>
    <property type="match status" value="1"/>
</dbReference>
<dbReference type="PANTHER" id="PTHR42829">
    <property type="entry name" value="NADH-UBIQUINONE OXIDOREDUCTASE CHAIN 5"/>
    <property type="match status" value="1"/>
</dbReference>
<dbReference type="GO" id="GO:0042773">
    <property type="term" value="P:ATP synthesis coupled electron transport"/>
    <property type="evidence" value="ECO:0007669"/>
    <property type="project" value="InterPro"/>
</dbReference>
<evidence type="ECO:0000256" key="5">
    <source>
        <dbReference type="ARBA" id="ARBA00022989"/>
    </source>
</evidence>
<dbReference type="PRINTS" id="PR01434">
    <property type="entry name" value="NADHDHGNASE5"/>
</dbReference>